<dbReference type="Gene3D" id="3.30.160.710">
    <property type="match status" value="1"/>
</dbReference>
<dbReference type="InterPro" id="IPR041286">
    <property type="entry name" value="MBG_2"/>
</dbReference>
<reference evidence="5 6" key="1">
    <citation type="submission" date="2018-07" db="EMBL/GenBank/DDBJ databases">
        <title>Genome sequencing of Moraxellaceae gen. HYN0046.</title>
        <authorList>
            <person name="Kim M."/>
            <person name="Yi H."/>
        </authorList>
    </citation>
    <scope>NUCLEOTIDE SEQUENCE [LARGE SCALE GENOMIC DNA]</scope>
    <source>
        <strain evidence="5 6">HYN0046</strain>
    </source>
</reference>
<evidence type="ECO:0000313" key="5">
    <source>
        <dbReference type="EMBL" id="AXI02882.1"/>
    </source>
</evidence>
<keyword evidence="2" id="KW-0964">Secreted</keyword>
<accession>A0A345P6H3</accession>
<name>A0A345P6H3_9GAMM</name>
<proteinExistence type="predicted"/>
<dbReference type="Pfam" id="PF18886">
    <property type="entry name" value="DUF5649"/>
    <property type="match status" value="2"/>
</dbReference>
<dbReference type="InterPro" id="IPR043709">
    <property type="entry name" value="DUF5649"/>
</dbReference>
<gene>
    <name evidence="5" type="ORF">HYN46_08555</name>
</gene>
<dbReference type="EMBL" id="CP031222">
    <property type="protein sequence ID" value="AXI02882.1"/>
    <property type="molecule type" value="Genomic_DNA"/>
</dbReference>
<comment type="subcellular location">
    <subcellularLocation>
        <location evidence="1">Secreted</location>
    </subcellularLocation>
</comment>
<dbReference type="Proteomes" id="UP000253940">
    <property type="component" value="Chromosome"/>
</dbReference>
<evidence type="ECO:0000256" key="2">
    <source>
        <dbReference type="ARBA" id="ARBA00022525"/>
    </source>
</evidence>
<dbReference type="InterPro" id="IPR012334">
    <property type="entry name" value="Pectin_lyas_fold"/>
</dbReference>
<dbReference type="Pfam" id="PF18657">
    <property type="entry name" value="YDG"/>
    <property type="match status" value="7"/>
</dbReference>
<feature type="domain" description="Filamentous haemagglutinin FhaB/tRNA nuclease CdiA-like TPS" evidence="4">
    <location>
        <begin position="57"/>
        <end position="169"/>
    </location>
</feature>
<dbReference type="Gene3D" id="2.160.20.10">
    <property type="entry name" value="Single-stranded right-handed beta-helix, Pectin lyase-like"/>
    <property type="match status" value="1"/>
</dbReference>
<dbReference type="InterPro" id="IPR011050">
    <property type="entry name" value="Pectin_lyase_fold/virulence"/>
</dbReference>
<evidence type="ECO:0000256" key="3">
    <source>
        <dbReference type="ARBA" id="ARBA00022729"/>
    </source>
</evidence>
<sequence>MRASLNHVYRLVWDLTRQLWIPVAETSSSHGKSSRSSKAGTVALLSIGVLGLIGNHASALPTNAQITSGNGTFSQSGTALTITQQTQNLATNWQSFDIGANEKVNFIQPNSSSIALNRVSGQNASQILGSLTANGQVFLLNPNGILFGANAQVNVGGLVASTLNLSDQDFLQGNFKFSGSSNAGITNAGSINTTAGGYIALLGANISNTGNLIASKGNVSLAAGQQVTLQLANGSLLGLTVDQGAINALVENKGVIQANGGQIFLNAQAADALTKTVVNNTGIIEANSISDIGGIVRLVSDGGEISSTNSITASTLTARSTNDTILNAGNAIATLGKTDVGGNFVLNNTRAITQSDALTVGGTSMFNAGAHQITLVHSDNNLSGAVTLNNSGTNDASINNGKNTLTLAASNIGGNLNIIGNNQLVLSGNITTGGTQTYNNPITLANDITITSDTGNVTFVGSIDNATLLAAKSLTINSPKGAVTFVSPVGGLNNAIHSLNINSLTFSAGGSTNSNILNIGQGGLQISTTAGGIAQGGTFTVAGTSSFSAGDGNAILLTNTGNHFTGAVTAIGSGITISDAGNLNIASLKNSPNQAVRLTAGGTLNLAAGDINTGSADLTLQANGGTLDISANLGGANISVAGSQGITINKHIHATNSLTLNSDKGSINEGVSGVITTPMLNSSSTGDTSLNQKNSIETLYTATAKNFSLLNDINLSIGHSIDAETVTVQTSAKKNLTLNGQITTSSSASNALVLAVGGAFTNNTLQDALVTNNGGHWLIWSQSPSFNHSEGLGKPEDFLQYNAVYGQTPIQGTGNGLLYTLAPIAGAVLIGETVKNYDGNTTAHLSPLNYVVEGTVNGDLITLSTPNIGTYDSKNVGEKINVRVSGVDIVSAKHGAAIVYGYQVRTNANGYIGKIKPAPVSITGLSGTDRVYNGSALNNLKGTATIVGLVGTETLTLKNATTGTLASPNAGSQAISTEISLEDGSGLASNYILTQPILPNVNISPAALTVTGLSGTDRTYNGSTLNVLNGTGVLHGLVGTETLLLNNTTTGTLSSANVGSQEISTNFTLSNDTGLASNYYVIQPSLPNVNITPARVIVIGLGGTNRVYNGTSQINLTGSASLFGLIDGETLTLNNTTTGILNNPNAGNQTALSTVTLSNGTGLASNYTLTQATIQNIIISPAPLTISGLTGTNRSYNGSVIDNLTGTATLNGLVGNETLTLNNTETGILTSANAGNQGVTTIATLANGSGLASNYTLTQATLPSVTISPALLTVSGLSGTDRPYNGSTLNILSGTGILNGLVNGESLVLNNTTTGTLSSPNVGSRTITTTLNLSNGAGGLASNYTLVQPTLPNVNITPAPLIVTGLGGTDRIYNGTTIDPLKGTATLFGLVNGETLTMNNTSTGTLASANVGSQGVTTAITLGNGTGLASNYQLTQAILPNVTISPAPLTITANNLQKNEGTPNPPLTTTVHGLVDGETLNNLSGTLQLSTDATQTSGPGNYGIIPAGLTSTNYTIQYVNGTLSIVSSNHSPGYEGTLASLLLPLPEVNLKTPPVVIPGLDLLRVQGTGISLPDGAQDF</sequence>
<evidence type="ECO:0000313" key="6">
    <source>
        <dbReference type="Proteomes" id="UP000253940"/>
    </source>
</evidence>
<organism evidence="5 6">
    <name type="scientific">Aquirhabdus parva</name>
    <dbReference type="NCBI Taxonomy" id="2283318"/>
    <lineage>
        <taxon>Bacteria</taxon>
        <taxon>Pseudomonadati</taxon>
        <taxon>Pseudomonadota</taxon>
        <taxon>Gammaproteobacteria</taxon>
        <taxon>Moraxellales</taxon>
        <taxon>Moraxellaceae</taxon>
        <taxon>Aquirhabdus</taxon>
    </lineage>
</organism>
<dbReference type="InterPro" id="IPR050909">
    <property type="entry name" value="Bact_Autotransporter_VF"/>
</dbReference>
<dbReference type="Pfam" id="PF13018">
    <property type="entry name" value="ESPR"/>
    <property type="match status" value="1"/>
</dbReference>
<dbReference type="GO" id="GO:0005576">
    <property type="term" value="C:extracellular region"/>
    <property type="evidence" value="ECO:0007669"/>
    <property type="project" value="UniProtKB-SubCell"/>
</dbReference>
<dbReference type="Pfam" id="PF18676">
    <property type="entry name" value="MBG_2"/>
    <property type="match status" value="1"/>
</dbReference>
<protein>
    <submittedName>
        <fullName evidence="5">Filamentous hemagglutinin N-terminal domain-containing protein</fullName>
    </submittedName>
</protein>
<dbReference type="KEGG" id="mbah:HYN46_08555"/>
<dbReference type="InterPro" id="IPR041248">
    <property type="entry name" value="YDG"/>
</dbReference>
<dbReference type="SUPFAM" id="SSF51126">
    <property type="entry name" value="Pectin lyase-like"/>
    <property type="match status" value="1"/>
</dbReference>
<dbReference type="OrthoDB" id="218680at2"/>
<keyword evidence="3" id="KW-0732">Signal</keyword>
<dbReference type="PANTHER" id="PTHR12338:SF8">
    <property type="entry name" value="HEME_HEMOPEXIN-BINDING PROTEIN"/>
    <property type="match status" value="1"/>
</dbReference>
<dbReference type="InterPro" id="IPR024973">
    <property type="entry name" value="ESPR"/>
</dbReference>
<keyword evidence="6" id="KW-1185">Reference proteome</keyword>
<evidence type="ECO:0000256" key="1">
    <source>
        <dbReference type="ARBA" id="ARBA00004613"/>
    </source>
</evidence>
<dbReference type="InterPro" id="IPR008638">
    <property type="entry name" value="FhaB/CdiA-like_TPS"/>
</dbReference>
<dbReference type="NCBIfam" id="TIGR01901">
    <property type="entry name" value="adhes_NPXG"/>
    <property type="match status" value="1"/>
</dbReference>
<dbReference type="PANTHER" id="PTHR12338">
    <property type="entry name" value="AUTOTRANSPORTER"/>
    <property type="match status" value="1"/>
</dbReference>
<dbReference type="SMART" id="SM00912">
    <property type="entry name" value="Haemagg_act"/>
    <property type="match status" value="1"/>
</dbReference>
<evidence type="ECO:0000259" key="4">
    <source>
        <dbReference type="SMART" id="SM00912"/>
    </source>
</evidence>
<dbReference type="RefSeq" id="WP_114898992.1">
    <property type="nucleotide sequence ID" value="NZ_CP031222.1"/>
</dbReference>
<dbReference type="Pfam" id="PF05860">
    <property type="entry name" value="TPS"/>
    <property type="match status" value="1"/>
</dbReference>